<evidence type="ECO:0000256" key="8">
    <source>
        <dbReference type="HAMAP-Rule" id="MF_00124"/>
    </source>
</evidence>
<keyword evidence="4 8" id="KW-0808">Transferase</keyword>
<dbReference type="RefSeq" id="WP_341411572.1">
    <property type="nucleotide sequence ID" value="NZ_JBBUTH010000008.1"/>
</dbReference>
<keyword evidence="7 8" id="KW-0067">ATP-binding</keyword>
<keyword evidence="6 8" id="KW-0418">Kinase</keyword>
<comment type="caution">
    <text evidence="11">The sequence shown here is derived from an EMBL/GenBank/DDBJ whole genome shotgun (WGS) entry which is preliminary data.</text>
</comment>
<evidence type="ECO:0000313" key="11">
    <source>
        <dbReference type="EMBL" id="MEK8051878.1"/>
    </source>
</evidence>
<dbReference type="Pfam" id="PF00265">
    <property type="entry name" value="TK"/>
    <property type="match status" value="1"/>
</dbReference>
<reference evidence="11 12" key="1">
    <citation type="submission" date="2024-04" db="EMBL/GenBank/DDBJ databases">
        <title>Novel species of the genus Ideonella isolated from streams.</title>
        <authorList>
            <person name="Lu H."/>
        </authorList>
    </citation>
    <scope>NUCLEOTIDE SEQUENCE [LARGE SCALE GENOMIC DNA]</scope>
    <source>
        <strain evidence="11 12">DXS22W</strain>
    </source>
</reference>
<gene>
    <name evidence="8" type="primary">tdk</name>
    <name evidence="11" type="ORF">AACH10_16620</name>
</gene>
<dbReference type="InterPro" id="IPR027417">
    <property type="entry name" value="P-loop_NTPase"/>
</dbReference>
<proteinExistence type="inferred from homology"/>
<dbReference type="Gene3D" id="3.30.60.20">
    <property type="match status" value="1"/>
</dbReference>
<evidence type="ECO:0000256" key="10">
    <source>
        <dbReference type="RuleBase" id="RU004165"/>
    </source>
</evidence>
<accession>A0ABU9CJ59</accession>
<dbReference type="EC" id="2.7.1.21" evidence="2 8"/>
<keyword evidence="8" id="KW-0862">Zinc</keyword>
<name>A0ABU9CJ59_9BURK</name>
<dbReference type="InterPro" id="IPR001267">
    <property type="entry name" value="Thymidine_kinase"/>
</dbReference>
<feature type="binding site" evidence="8">
    <location>
        <begin position="9"/>
        <end position="16"/>
    </location>
    <ligand>
        <name>ATP</name>
        <dbReference type="ChEBI" id="CHEBI:30616"/>
    </ligand>
</feature>
<organism evidence="11 12">
    <name type="scientific">Pseudaquabacterium inlustre</name>
    <dbReference type="NCBI Taxonomy" id="2984192"/>
    <lineage>
        <taxon>Bacteria</taxon>
        <taxon>Pseudomonadati</taxon>
        <taxon>Pseudomonadota</taxon>
        <taxon>Betaproteobacteria</taxon>
        <taxon>Burkholderiales</taxon>
        <taxon>Sphaerotilaceae</taxon>
        <taxon>Pseudaquabacterium</taxon>
    </lineage>
</organism>
<keyword evidence="8" id="KW-0479">Metal-binding</keyword>
<evidence type="ECO:0000256" key="7">
    <source>
        <dbReference type="ARBA" id="ARBA00022840"/>
    </source>
</evidence>
<keyword evidence="5 8" id="KW-0547">Nucleotide-binding</keyword>
<evidence type="ECO:0000256" key="2">
    <source>
        <dbReference type="ARBA" id="ARBA00012118"/>
    </source>
</evidence>
<evidence type="ECO:0000256" key="5">
    <source>
        <dbReference type="ARBA" id="ARBA00022741"/>
    </source>
</evidence>
<feature type="binding site" evidence="8">
    <location>
        <position position="147"/>
    </location>
    <ligand>
        <name>Zn(2+)</name>
        <dbReference type="ChEBI" id="CHEBI:29105"/>
    </ligand>
</feature>
<feature type="binding site" evidence="8">
    <location>
        <position position="182"/>
    </location>
    <ligand>
        <name>Zn(2+)</name>
        <dbReference type="ChEBI" id="CHEBI:29105"/>
    </ligand>
</feature>
<feature type="binding site" evidence="8">
    <location>
        <position position="185"/>
    </location>
    <ligand>
        <name>Zn(2+)</name>
        <dbReference type="ChEBI" id="CHEBI:29105"/>
    </ligand>
</feature>
<dbReference type="PIRSF" id="PIRSF035805">
    <property type="entry name" value="TK_cell"/>
    <property type="match status" value="1"/>
</dbReference>
<comment type="subcellular location">
    <subcellularLocation>
        <location evidence="8">Cytoplasm</location>
    </subcellularLocation>
</comment>
<dbReference type="GO" id="GO:0004797">
    <property type="term" value="F:thymidine kinase activity"/>
    <property type="evidence" value="ECO:0007669"/>
    <property type="project" value="UniProtKB-EC"/>
</dbReference>
<feature type="binding site" evidence="8">
    <location>
        <begin position="87"/>
        <end position="90"/>
    </location>
    <ligand>
        <name>ATP</name>
        <dbReference type="ChEBI" id="CHEBI:30616"/>
    </ligand>
</feature>
<keyword evidence="12" id="KW-1185">Reference proteome</keyword>
<dbReference type="SUPFAM" id="SSF57716">
    <property type="entry name" value="Glucocorticoid receptor-like (DNA-binding domain)"/>
    <property type="match status" value="1"/>
</dbReference>
<comment type="similarity">
    <text evidence="1 8 10">Belongs to the thymidine kinase family.</text>
</comment>
<keyword evidence="8" id="KW-0963">Cytoplasm</keyword>
<dbReference type="EMBL" id="JBBUTH010000008">
    <property type="protein sequence ID" value="MEK8051878.1"/>
    <property type="molecule type" value="Genomic_DNA"/>
</dbReference>
<dbReference type="PANTHER" id="PTHR11441:SF0">
    <property type="entry name" value="THYMIDINE KINASE, CYTOSOLIC"/>
    <property type="match status" value="1"/>
</dbReference>
<evidence type="ECO:0000256" key="4">
    <source>
        <dbReference type="ARBA" id="ARBA00022679"/>
    </source>
</evidence>
<feature type="active site" description="Proton acceptor" evidence="8">
    <location>
        <position position="88"/>
    </location>
</feature>
<dbReference type="Gene3D" id="3.40.50.300">
    <property type="entry name" value="P-loop containing nucleotide triphosphate hydrolases"/>
    <property type="match status" value="1"/>
</dbReference>
<feature type="binding site" evidence="8">
    <location>
        <position position="145"/>
    </location>
    <ligand>
        <name>Zn(2+)</name>
        <dbReference type="ChEBI" id="CHEBI:29105"/>
    </ligand>
</feature>
<protein>
    <recommendedName>
        <fullName evidence="2 8">Thymidine kinase</fullName>
        <ecNumber evidence="2 8">2.7.1.21</ecNumber>
    </recommendedName>
</protein>
<dbReference type="Proteomes" id="UP001365405">
    <property type="component" value="Unassembled WGS sequence"/>
</dbReference>
<sequence length="201" mass="22017">MSKLYFRYAAMNAGKSTALLQVAHNYEERGMRVLLFTAAHDDRVAVGRIGSRLGLTREAATFGADTEFQAARLHETAGGHLACLLIDEAQFLTPEQVRQLHRMAHVDHVPVICWGLRSDFRGEAFPGSAALLTLADEVEEMKSICACARKATMNMRIDAQGRRVKEGAQVEIGGNERYRAVCPACFYADESLGDVAPGLFG</sequence>
<dbReference type="HAMAP" id="MF_00124">
    <property type="entry name" value="Thymidine_kinase"/>
    <property type="match status" value="1"/>
</dbReference>
<evidence type="ECO:0000256" key="1">
    <source>
        <dbReference type="ARBA" id="ARBA00007587"/>
    </source>
</evidence>
<keyword evidence="3 8" id="KW-0237">DNA synthesis</keyword>
<evidence type="ECO:0000313" key="12">
    <source>
        <dbReference type="Proteomes" id="UP001365405"/>
    </source>
</evidence>
<dbReference type="NCBIfam" id="NF003300">
    <property type="entry name" value="PRK04296.1-5"/>
    <property type="match status" value="1"/>
</dbReference>
<dbReference type="SUPFAM" id="SSF52540">
    <property type="entry name" value="P-loop containing nucleoside triphosphate hydrolases"/>
    <property type="match status" value="1"/>
</dbReference>
<comment type="subunit">
    <text evidence="8">Homotetramer.</text>
</comment>
<dbReference type="PANTHER" id="PTHR11441">
    <property type="entry name" value="THYMIDINE KINASE"/>
    <property type="match status" value="1"/>
</dbReference>
<evidence type="ECO:0000256" key="3">
    <source>
        <dbReference type="ARBA" id="ARBA00022634"/>
    </source>
</evidence>
<comment type="catalytic activity">
    <reaction evidence="8 9">
        <text>thymidine + ATP = dTMP + ADP + H(+)</text>
        <dbReference type="Rhea" id="RHEA:19129"/>
        <dbReference type="ChEBI" id="CHEBI:15378"/>
        <dbReference type="ChEBI" id="CHEBI:17748"/>
        <dbReference type="ChEBI" id="CHEBI:30616"/>
        <dbReference type="ChEBI" id="CHEBI:63528"/>
        <dbReference type="ChEBI" id="CHEBI:456216"/>
        <dbReference type="EC" id="2.7.1.21"/>
    </reaction>
</comment>
<evidence type="ECO:0000256" key="6">
    <source>
        <dbReference type="ARBA" id="ARBA00022777"/>
    </source>
</evidence>
<evidence type="ECO:0000256" key="9">
    <source>
        <dbReference type="RuleBase" id="RU000544"/>
    </source>
</evidence>